<dbReference type="STRING" id="1802362.A2806_02650"/>
<protein>
    <submittedName>
        <fullName evidence="2">Uncharacterized protein</fullName>
    </submittedName>
</protein>
<keyword evidence="1" id="KW-0472">Membrane</keyword>
<feature type="transmembrane region" description="Helical" evidence="1">
    <location>
        <begin position="158"/>
        <end position="183"/>
    </location>
</feature>
<accession>A0A1G2PJK4</accession>
<sequence length="188" mass="20201">MGFLKRFLGVLAVFFGLLFIVSGIFMVTQGYAAKAEVKAEIAAEKITIPSAERPDGSVDEVVADVVPEQYQGKPVVDATTARLQRRVILGHTLASTEGKRFAEMPRTVPKLDDAGNPVLDENGKAVMVPNTARDLWITSTTLQTALMQGYLALKIADLVMGLGALIAALGVFVLFVVTPIVFITGRRP</sequence>
<evidence type="ECO:0000313" key="3">
    <source>
        <dbReference type="Proteomes" id="UP000177629"/>
    </source>
</evidence>
<dbReference type="AlphaFoldDB" id="A0A1G2PJK4"/>
<comment type="caution">
    <text evidence="2">The sequence shown here is derived from an EMBL/GenBank/DDBJ whole genome shotgun (WGS) entry which is preliminary data.</text>
</comment>
<dbReference type="EMBL" id="MHSS01000011">
    <property type="protein sequence ID" value="OHA47949.1"/>
    <property type="molecule type" value="Genomic_DNA"/>
</dbReference>
<reference evidence="2 3" key="1">
    <citation type="journal article" date="2016" name="Nat. Commun.">
        <title>Thousands of microbial genomes shed light on interconnected biogeochemical processes in an aquifer system.</title>
        <authorList>
            <person name="Anantharaman K."/>
            <person name="Brown C.T."/>
            <person name="Hug L.A."/>
            <person name="Sharon I."/>
            <person name="Castelle C.J."/>
            <person name="Probst A.J."/>
            <person name="Thomas B.C."/>
            <person name="Singh A."/>
            <person name="Wilkins M.J."/>
            <person name="Karaoz U."/>
            <person name="Brodie E.L."/>
            <person name="Williams K.H."/>
            <person name="Hubbard S.S."/>
            <person name="Banfield J.F."/>
        </authorList>
    </citation>
    <scope>NUCLEOTIDE SEQUENCE [LARGE SCALE GENOMIC DNA]</scope>
</reference>
<keyword evidence="1" id="KW-1133">Transmembrane helix</keyword>
<gene>
    <name evidence="2" type="ORF">A2806_02650</name>
</gene>
<evidence type="ECO:0000313" key="2">
    <source>
        <dbReference type="EMBL" id="OHA47949.1"/>
    </source>
</evidence>
<organism evidence="2 3">
    <name type="scientific">Candidatus Terrybacteria bacterium RIFCSPHIGHO2_01_FULL_48_17</name>
    <dbReference type="NCBI Taxonomy" id="1802362"/>
    <lineage>
        <taxon>Bacteria</taxon>
        <taxon>Candidatus Terryibacteriota</taxon>
    </lineage>
</organism>
<evidence type="ECO:0000256" key="1">
    <source>
        <dbReference type="SAM" id="Phobius"/>
    </source>
</evidence>
<name>A0A1G2PJK4_9BACT</name>
<keyword evidence="1" id="KW-0812">Transmembrane</keyword>
<dbReference type="Proteomes" id="UP000177629">
    <property type="component" value="Unassembled WGS sequence"/>
</dbReference>
<proteinExistence type="predicted"/>